<keyword evidence="1" id="KW-0732">Signal</keyword>
<dbReference type="EMBL" id="JAIRAU010000002">
    <property type="protein sequence ID" value="MBZ5708880.1"/>
    <property type="molecule type" value="Genomic_DNA"/>
</dbReference>
<dbReference type="InterPro" id="IPR004564">
    <property type="entry name" value="OM_lipoprot_carrier_LolA-like"/>
</dbReference>
<sequence>MSLRPGLFGHVLAVMVVMTGSIDQAAAADPLPVAAAPAPAALTLEQLLGRFAGMSGLQAAFREEKRMALLAAPLVNEGTIYFVPGGKKSRLARHTARPARSVVVIDGSALRMADDAGREEISLDKSPAVRLFVDSFVKIFAGDGEALATMYAMELKSEGQRWTLKLKPKLAPLDKLIERVEIAGEGVVIATMRVVEIGGDEAVTTFSAVDPQRKFSAEEQATLFSLPPKPAAPPAGR</sequence>
<protein>
    <submittedName>
        <fullName evidence="2">Outer membrane lipoprotein carrier protein LolA</fullName>
    </submittedName>
</protein>
<dbReference type="RefSeq" id="WP_224190659.1">
    <property type="nucleotide sequence ID" value="NZ_JAIRAU010000002.1"/>
</dbReference>
<proteinExistence type="predicted"/>
<accession>A0ABS7TKY2</accession>
<dbReference type="CDD" id="cd16325">
    <property type="entry name" value="LolA"/>
    <property type="match status" value="1"/>
</dbReference>
<dbReference type="SUPFAM" id="SSF89392">
    <property type="entry name" value="Prokaryotic lipoproteins and lipoprotein localization factors"/>
    <property type="match status" value="1"/>
</dbReference>
<reference evidence="2" key="1">
    <citation type="submission" date="2021-08" db="EMBL/GenBank/DDBJ databases">
        <authorList>
            <person name="Stevens D.C."/>
        </authorList>
    </citation>
    <scope>NUCLEOTIDE SEQUENCE</scope>
    <source>
        <strain evidence="2">DSM 53165</strain>
    </source>
</reference>
<dbReference type="Pfam" id="PF19574">
    <property type="entry name" value="LolA_3"/>
    <property type="match status" value="1"/>
</dbReference>
<name>A0ABS7TKY2_9BACT</name>
<keyword evidence="2" id="KW-0449">Lipoprotein</keyword>
<comment type="caution">
    <text evidence="2">The sequence shown here is derived from an EMBL/GenBank/DDBJ whole genome shotgun (WGS) entry which is preliminary data.</text>
</comment>
<dbReference type="Gene3D" id="2.50.20.10">
    <property type="entry name" value="Lipoprotein localisation LolA/LolB/LppX"/>
    <property type="match status" value="1"/>
</dbReference>
<evidence type="ECO:0000313" key="2">
    <source>
        <dbReference type="EMBL" id="MBZ5708880.1"/>
    </source>
</evidence>
<keyword evidence="3" id="KW-1185">Reference proteome</keyword>
<evidence type="ECO:0000256" key="1">
    <source>
        <dbReference type="ARBA" id="ARBA00022729"/>
    </source>
</evidence>
<evidence type="ECO:0000313" key="3">
    <source>
        <dbReference type="Proteomes" id="UP001139031"/>
    </source>
</evidence>
<gene>
    <name evidence="2" type="ORF">K7C98_06400</name>
</gene>
<dbReference type="Proteomes" id="UP001139031">
    <property type="component" value="Unassembled WGS sequence"/>
</dbReference>
<dbReference type="InterPro" id="IPR029046">
    <property type="entry name" value="LolA/LolB/LppX"/>
</dbReference>
<organism evidence="2 3">
    <name type="scientific">Nannocystis pusilla</name>
    <dbReference type="NCBI Taxonomy" id="889268"/>
    <lineage>
        <taxon>Bacteria</taxon>
        <taxon>Pseudomonadati</taxon>
        <taxon>Myxococcota</taxon>
        <taxon>Polyangia</taxon>
        <taxon>Nannocystales</taxon>
        <taxon>Nannocystaceae</taxon>
        <taxon>Nannocystis</taxon>
    </lineage>
</organism>